<keyword evidence="10" id="KW-1185">Reference proteome</keyword>
<dbReference type="InterPro" id="IPR036890">
    <property type="entry name" value="HATPase_C_sf"/>
</dbReference>
<dbReference type="GO" id="GO:0004721">
    <property type="term" value="F:phosphoprotein phosphatase activity"/>
    <property type="evidence" value="ECO:0007669"/>
    <property type="project" value="TreeGrafter"/>
</dbReference>
<feature type="transmembrane region" description="Helical" evidence="7">
    <location>
        <begin position="190"/>
        <end position="211"/>
    </location>
</feature>
<dbReference type="PROSITE" id="PS50109">
    <property type="entry name" value="HIS_KIN"/>
    <property type="match status" value="1"/>
</dbReference>
<feature type="domain" description="Histidine kinase" evidence="8">
    <location>
        <begin position="269"/>
        <end position="483"/>
    </location>
</feature>
<dbReference type="STRING" id="634436.SAMN05216361_4075"/>
<gene>
    <name evidence="9" type="ORF">SAMN05216361_4075</name>
</gene>
<accession>A0A1M5R7S6</accession>
<organism evidence="9 10">
    <name type="scientific">Marisediminitalea aggregata</name>
    <dbReference type="NCBI Taxonomy" id="634436"/>
    <lineage>
        <taxon>Bacteria</taxon>
        <taxon>Pseudomonadati</taxon>
        <taxon>Pseudomonadota</taxon>
        <taxon>Gammaproteobacteria</taxon>
        <taxon>Alteromonadales</taxon>
        <taxon>Alteromonadaceae</taxon>
        <taxon>Marisediminitalea</taxon>
    </lineage>
</organism>
<evidence type="ECO:0000256" key="4">
    <source>
        <dbReference type="ARBA" id="ARBA00022679"/>
    </source>
</evidence>
<comment type="catalytic activity">
    <reaction evidence="1">
        <text>ATP + protein L-histidine = ADP + protein N-phospho-L-histidine.</text>
        <dbReference type="EC" id="2.7.13.3"/>
    </reaction>
</comment>
<keyword evidence="7" id="KW-0812">Transmembrane</keyword>
<dbReference type="InterPro" id="IPR036097">
    <property type="entry name" value="HisK_dim/P_sf"/>
</dbReference>
<keyword evidence="7" id="KW-0472">Membrane</keyword>
<keyword evidence="6" id="KW-0902">Two-component regulatory system</keyword>
<dbReference type="GO" id="GO:0000155">
    <property type="term" value="F:phosphorelay sensor kinase activity"/>
    <property type="evidence" value="ECO:0007669"/>
    <property type="project" value="InterPro"/>
</dbReference>
<dbReference type="SUPFAM" id="SSF47384">
    <property type="entry name" value="Homodimeric domain of signal transducing histidine kinase"/>
    <property type="match status" value="1"/>
</dbReference>
<dbReference type="SMART" id="SM00388">
    <property type="entry name" value="HisKA"/>
    <property type="match status" value="1"/>
</dbReference>
<keyword evidence="5 9" id="KW-0418">Kinase</keyword>
<dbReference type="EMBL" id="FQWD01000007">
    <property type="protein sequence ID" value="SHH22281.1"/>
    <property type="molecule type" value="Genomic_DNA"/>
</dbReference>
<dbReference type="Proteomes" id="UP000184520">
    <property type="component" value="Unassembled WGS sequence"/>
</dbReference>
<dbReference type="Gene3D" id="1.10.287.130">
    <property type="match status" value="1"/>
</dbReference>
<dbReference type="Pfam" id="PF00512">
    <property type="entry name" value="HisKA"/>
    <property type="match status" value="1"/>
</dbReference>
<evidence type="ECO:0000313" key="10">
    <source>
        <dbReference type="Proteomes" id="UP000184520"/>
    </source>
</evidence>
<keyword evidence="7" id="KW-1133">Transmembrane helix</keyword>
<protein>
    <recommendedName>
        <fullName evidence="2">histidine kinase</fullName>
        <ecNumber evidence="2">2.7.13.3</ecNumber>
    </recommendedName>
</protein>
<evidence type="ECO:0000256" key="5">
    <source>
        <dbReference type="ARBA" id="ARBA00022777"/>
    </source>
</evidence>
<evidence type="ECO:0000256" key="1">
    <source>
        <dbReference type="ARBA" id="ARBA00000085"/>
    </source>
</evidence>
<evidence type="ECO:0000256" key="6">
    <source>
        <dbReference type="ARBA" id="ARBA00023012"/>
    </source>
</evidence>
<dbReference type="Pfam" id="PF02518">
    <property type="entry name" value="HATPase_c"/>
    <property type="match status" value="1"/>
</dbReference>
<keyword evidence="4" id="KW-0808">Transferase</keyword>
<proteinExistence type="predicted"/>
<dbReference type="GO" id="GO:0016036">
    <property type="term" value="P:cellular response to phosphate starvation"/>
    <property type="evidence" value="ECO:0007669"/>
    <property type="project" value="TreeGrafter"/>
</dbReference>
<dbReference type="InterPro" id="IPR005467">
    <property type="entry name" value="His_kinase_dom"/>
</dbReference>
<dbReference type="SUPFAM" id="SSF55874">
    <property type="entry name" value="ATPase domain of HSP90 chaperone/DNA topoisomerase II/histidine kinase"/>
    <property type="match status" value="1"/>
</dbReference>
<evidence type="ECO:0000313" key="9">
    <source>
        <dbReference type="EMBL" id="SHH22281.1"/>
    </source>
</evidence>
<evidence type="ECO:0000259" key="8">
    <source>
        <dbReference type="PROSITE" id="PS50109"/>
    </source>
</evidence>
<sequence length="486" mass="53730">MSKSQRYAMLATSLIESGSLLRLGSLRQLILGSFLVALVPLAALLWQSQTDLARVSQLTVKETQHIASLVSKVQQLESASVVLERALRQYQVLKNDVAAGLVENAIGRFSEQHGAICDVEKRVNGCVQLRQTVTTLRGFRAFDNPDMLANQLTLMRQQLADIDVSVDDAIAERLVVQQQDVSAMQVRQTWLSALLVSVSLALILLGSQLIINPVRKLKLIIRMLARQQGHLPPLSTKAPRELAGVEQDLHWLGERLAQLEHIRTALLRHAAHELKTPLASMKEGCALLSDGSVGELSGPQQEVMSLINASTTRLNTLIEKLLDYNLLLQQAQPKFTLVDVDHMVKQCIGDYKLALQKHKLDIDLACKSITADEELLRRILDNLVSNAVAHGALDKTIHIRLSVDEHNAYIDVANDGKKIPKEKISSLFEPFIRGEGARNDNVIGTGLGLSIVADCARIMHGDATVIDVDYADVCFRVRIPQQEEKH</sequence>
<dbReference type="InterPro" id="IPR050351">
    <property type="entry name" value="BphY/WalK/GraS-like"/>
</dbReference>
<dbReference type="EC" id="2.7.13.3" evidence="2"/>
<evidence type="ECO:0000256" key="3">
    <source>
        <dbReference type="ARBA" id="ARBA00022553"/>
    </source>
</evidence>
<dbReference type="GO" id="GO:0005886">
    <property type="term" value="C:plasma membrane"/>
    <property type="evidence" value="ECO:0007669"/>
    <property type="project" value="TreeGrafter"/>
</dbReference>
<name>A0A1M5R7S6_9ALTE</name>
<dbReference type="InterPro" id="IPR004358">
    <property type="entry name" value="Sig_transdc_His_kin-like_C"/>
</dbReference>
<evidence type="ECO:0000256" key="7">
    <source>
        <dbReference type="SAM" id="Phobius"/>
    </source>
</evidence>
<dbReference type="CDD" id="cd00082">
    <property type="entry name" value="HisKA"/>
    <property type="match status" value="1"/>
</dbReference>
<dbReference type="SMART" id="SM00387">
    <property type="entry name" value="HATPase_c"/>
    <property type="match status" value="1"/>
</dbReference>
<keyword evidence="3" id="KW-0597">Phosphoprotein</keyword>
<dbReference type="Gene3D" id="3.30.565.10">
    <property type="entry name" value="Histidine kinase-like ATPase, C-terminal domain"/>
    <property type="match status" value="1"/>
</dbReference>
<dbReference type="InterPro" id="IPR003594">
    <property type="entry name" value="HATPase_dom"/>
</dbReference>
<dbReference type="PRINTS" id="PR00344">
    <property type="entry name" value="BCTRLSENSOR"/>
</dbReference>
<dbReference type="InterPro" id="IPR003661">
    <property type="entry name" value="HisK_dim/P_dom"/>
</dbReference>
<feature type="transmembrane region" description="Helical" evidence="7">
    <location>
        <begin position="29"/>
        <end position="46"/>
    </location>
</feature>
<dbReference type="AlphaFoldDB" id="A0A1M5R7S6"/>
<reference evidence="10" key="1">
    <citation type="submission" date="2016-11" db="EMBL/GenBank/DDBJ databases">
        <authorList>
            <person name="Varghese N."/>
            <person name="Submissions S."/>
        </authorList>
    </citation>
    <scope>NUCLEOTIDE SEQUENCE [LARGE SCALE GENOMIC DNA]</scope>
    <source>
        <strain evidence="10">CGMCC 1.8995</strain>
    </source>
</reference>
<evidence type="ECO:0000256" key="2">
    <source>
        <dbReference type="ARBA" id="ARBA00012438"/>
    </source>
</evidence>
<dbReference type="PANTHER" id="PTHR45453">
    <property type="entry name" value="PHOSPHATE REGULON SENSOR PROTEIN PHOR"/>
    <property type="match status" value="1"/>
</dbReference>
<dbReference type="PANTHER" id="PTHR45453:SF1">
    <property type="entry name" value="PHOSPHATE REGULON SENSOR PROTEIN PHOR"/>
    <property type="match status" value="1"/>
</dbReference>